<proteinExistence type="predicted"/>
<accession>A0ABM0MK50</accession>
<dbReference type="PANTHER" id="PTHR45929">
    <property type="entry name" value="JAK PATHWAY SIGNAL TRANSDUCTION ADAPTOR MOLECULE"/>
    <property type="match status" value="1"/>
</dbReference>
<dbReference type="PRINTS" id="PR00452">
    <property type="entry name" value="SH3DOMAIN"/>
</dbReference>
<feature type="compositionally biased region" description="Pro residues" evidence="3">
    <location>
        <begin position="809"/>
        <end position="818"/>
    </location>
</feature>
<feature type="compositionally biased region" description="Polar residues" evidence="3">
    <location>
        <begin position="129"/>
        <end position="140"/>
    </location>
</feature>
<evidence type="ECO:0000313" key="5">
    <source>
        <dbReference type="Proteomes" id="UP000694865"/>
    </source>
</evidence>
<feature type="compositionally biased region" description="Low complexity" evidence="3">
    <location>
        <begin position="60"/>
        <end position="72"/>
    </location>
</feature>
<feature type="compositionally biased region" description="Low complexity" evidence="3">
    <location>
        <begin position="144"/>
        <end position="158"/>
    </location>
</feature>
<evidence type="ECO:0000259" key="4">
    <source>
        <dbReference type="PROSITE" id="PS50002"/>
    </source>
</evidence>
<feature type="compositionally biased region" description="Pro residues" evidence="3">
    <location>
        <begin position="543"/>
        <end position="559"/>
    </location>
</feature>
<dbReference type="InterPro" id="IPR036028">
    <property type="entry name" value="SH3-like_dom_sf"/>
</dbReference>
<evidence type="ECO:0000256" key="2">
    <source>
        <dbReference type="PROSITE-ProRule" id="PRU00192"/>
    </source>
</evidence>
<feature type="compositionally biased region" description="Polar residues" evidence="3">
    <location>
        <begin position="379"/>
        <end position="398"/>
    </location>
</feature>
<keyword evidence="5" id="KW-1185">Reference proteome</keyword>
<feature type="domain" description="SH3" evidence="4">
    <location>
        <begin position="969"/>
        <end position="1028"/>
    </location>
</feature>
<dbReference type="InterPro" id="IPR001452">
    <property type="entry name" value="SH3_domain"/>
</dbReference>
<dbReference type="PROSITE" id="PS50002">
    <property type="entry name" value="SH3"/>
    <property type="match status" value="6"/>
</dbReference>
<feature type="compositionally biased region" description="Low complexity" evidence="3">
    <location>
        <begin position="89"/>
        <end position="101"/>
    </location>
</feature>
<feature type="compositionally biased region" description="Polar residues" evidence="3">
    <location>
        <begin position="670"/>
        <end position="679"/>
    </location>
</feature>
<dbReference type="InterPro" id="IPR050670">
    <property type="entry name" value="STAM"/>
</dbReference>
<dbReference type="Gene3D" id="2.30.30.40">
    <property type="entry name" value="SH3 Domains"/>
    <property type="match status" value="6"/>
</dbReference>
<dbReference type="GeneID" id="100376585"/>
<feature type="compositionally biased region" description="Pro residues" evidence="3">
    <location>
        <begin position="39"/>
        <end position="59"/>
    </location>
</feature>
<feature type="compositionally biased region" description="Polar residues" evidence="3">
    <location>
        <begin position="487"/>
        <end position="510"/>
    </location>
</feature>
<feature type="domain" description="SH3" evidence="4">
    <location>
        <begin position="1201"/>
        <end position="1260"/>
    </location>
</feature>
<feature type="compositionally biased region" description="Polar residues" evidence="3">
    <location>
        <begin position="603"/>
        <end position="614"/>
    </location>
</feature>
<feature type="compositionally biased region" description="Polar residues" evidence="3">
    <location>
        <begin position="698"/>
        <end position="707"/>
    </location>
</feature>
<feature type="compositionally biased region" description="Low complexity" evidence="3">
    <location>
        <begin position="721"/>
        <end position="733"/>
    </location>
</feature>
<protein>
    <submittedName>
        <fullName evidence="6">SH3 domain-containing protein 19-like</fullName>
    </submittedName>
</protein>
<feature type="compositionally biased region" description="Pro residues" evidence="3">
    <location>
        <begin position="73"/>
        <end position="88"/>
    </location>
</feature>
<feature type="compositionally biased region" description="Pro residues" evidence="3">
    <location>
        <begin position="267"/>
        <end position="277"/>
    </location>
</feature>
<evidence type="ECO:0000256" key="1">
    <source>
        <dbReference type="ARBA" id="ARBA00022443"/>
    </source>
</evidence>
<feature type="domain" description="SH3" evidence="4">
    <location>
        <begin position="1123"/>
        <end position="1182"/>
    </location>
</feature>
<feature type="domain" description="SH3" evidence="4">
    <location>
        <begin position="1052"/>
        <end position="1111"/>
    </location>
</feature>
<keyword evidence="1 2" id="KW-0728">SH3 domain</keyword>
<feature type="compositionally biased region" description="Low complexity" evidence="3">
    <location>
        <begin position="742"/>
        <end position="766"/>
    </location>
</feature>
<dbReference type="InterPro" id="IPR035835">
    <property type="entry name" value="Eve1_SH3_3"/>
</dbReference>
<dbReference type="Proteomes" id="UP000694865">
    <property type="component" value="Unplaced"/>
</dbReference>
<feature type="compositionally biased region" description="Low complexity" evidence="3">
    <location>
        <begin position="466"/>
        <end position="478"/>
    </location>
</feature>
<feature type="compositionally biased region" description="Pro residues" evidence="3">
    <location>
        <begin position="305"/>
        <end position="320"/>
    </location>
</feature>
<feature type="compositionally biased region" description="Low complexity" evidence="3">
    <location>
        <begin position="356"/>
        <end position="373"/>
    </location>
</feature>
<feature type="domain" description="SH3" evidence="4">
    <location>
        <begin position="897"/>
        <end position="956"/>
    </location>
</feature>
<dbReference type="RefSeq" id="XP_006820391.1">
    <property type="nucleotide sequence ID" value="XM_006820328.1"/>
</dbReference>
<dbReference type="CDD" id="cd11816">
    <property type="entry name" value="SH3_Eve1_3"/>
    <property type="match status" value="1"/>
</dbReference>
<dbReference type="SUPFAM" id="SSF50044">
    <property type="entry name" value="SH3-domain"/>
    <property type="match status" value="6"/>
</dbReference>
<reference evidence="6" key="1">
    <citation type="submission" date="2025-08" db="UniProtKB">
        <authorList>
            <consortium name="RefSeq"/>
        </authorList>
    </citation>
    <scope>IDENTIFICATION</scope>
    <source>
        <tissue evidence="6">Testes</tissue>
    </source>
</reference>
<feature type="region of interest" description="Disordered" evidence="3">
    <location>
        <begin position="1"/>
        <end position="818"/>
    </location>
</feature>
<evidence type="ECO:0000313" key="6">
    <source>
        <dbReference type="RefSeq" id="XP_006820391.1"/>
    </source>
</evidence>
<evidence type="ECO:0000256" key="3">
    <source>
        <dbReference type="SAM" id="MobiDB-lite"/>
    </source>
</evidence>
<dbReference type="PANTHER" id="PTHR45929:SF2">
    <property type="entry name" value="SIGNAL TRANSDUCING ADAPTER MOLECULE 1"/>
    <property type="match status" value="1"/>
</dbReference>
<dbReference type="CDD" id="cd00174">
    <property type="entry name" value="SH3"/>
    <property type="match status" value="2"/>
</dbReference>
<name>A0ABM0MK50_SACKO</name>
<gene>
    <name evidence="6" type="primary">LOC100376585</name>
</gene>
<dbReference type="PRINTS" id="PR00499">
    <property type="entry name" value="P67PHOX"/>
</dbReference>
<feature type="domain" description="SH3" evidence="4">
    <location>
        <begin position="829"/>
        <end position="888"/>
    </location>
</feature>
<dbReference type="Pfam" id="PF00018">
    <property type="entry name" value="SH3_1"/>
    <property type="match status" value="6"/>
</dbReference>
<feature type="compositionally biased region" description="Low complexity" evidence="3">
    <location>
        <begin position="531"/>
        <end position="542"/>
    </location>
</feature>
<organism evidence="5 6">
    <name type="scientific">Saccoglossus kowalevskii</name>
    <name type="common">Acorn worm</name>
    <dbReference type="NCBI Taxonomy" id="10224"/>
    <lineage>
        <taxon>Eukaryota</taxon>
        <taxon>Metazoa</taxon>
        <taxon>Hemichordata</taxon>
        <taxon>Enteropneusta</taxon>
        <taxon>Harrimaniidae</taxon>
        <taxon>Saccoglossus</taxon>
    </lineage>
</organism>
<feature type="compositionally biased region" description="Basic and acidic residues" evidence="3">
    <location>
        <begin position="620"/>
        <end position="632"/>
    </location>
</feature>
<sequence length="1262" mass="134570">MAEATTEESSVPPPPRRPTIIRAGATPTVKTLENGDDNAPPPVVPLPPRPTSLPPPPIVPSTRPTVTSVSPLRTPPARPPPVVPPAKPTTPSQTSPTRPVSAAQMSPTKSRGGRPEITIISARPMSECPQVSGSSLSHNDANQKKQPQKSVTSSSSTPNVPPPLPANRTSSGPPPPLPSSRPSHSYVHPIVSVPALVKKDATPKMNDAAQNDQPPVPVAKPLSQSSKAEPIDERGDTDPQSPLPAGAVSSVGPPLPVRPKTGEDSISPPPPVPPLPTAIPKSASNVRSSRVFESAPEIDKSTAPALPPHPKIATKPPPLSAKPNYSAPSSVSPDIPPPVTNYTQSKVLKPSPSPSPEIFSFSQSFNSQRFVSSTPPPGTTRQSITPSPVATRPNSTPPVISCKPVVATKPSSPSPKTIENESSFSQFPSQTASLPQEQISAQSAGGMFGVMLRPTIGPSVEEPSQKKSQSPPSVQESQFDQDPFSVPFSSSQKQQQIQDPFKNWQSSGTTAPVAFDKSTVFTPAPSLTPKPTVSAVPVFPSSSQPPPPVPTSRPRPKPSQKPDSFKSDASSELTGMGMNAPPPVPISRPRRKEPNPAAWQPSPAYSASTPNVSAGSGVEPQKDMNKFIKDIESLYSKAPSPVTVNEQPENLEDKESAIPIITHTGPTPAPTTRSASSRPTIIRPSAGKSRPPPRPIASPTSGLSSKSAPPPRPSGGPTIHSSSSSSSLSLLDSPIPETEGGSSTNFKSSSSSSITRSQSMRTAPARPDQPKKKAPAPPRPPPAKMGDKPSKGAPARSQNKTSTGAKPKSGPPLLPARPGPGHPLFKYVVTEPHAIAVFSYSKQNYDELSFDQDEVIILVKKVDDDWLIGRNVDEEGMFPKKFVRIIKPLPSESAPRLSGPSAVAVYDYDSVNPDDLNFNNGDVIKLLQRIGDDWYKGECNGEIGMFPKNFVEVVEDLPEYVEETQVDWGSGPRCRARFDYEGEEENDLEFDEGEIIKLISYVDEEWLKGEVNGKIGIFPIEFVEIIEDLPPSKAGVLSQATGITVTPPTPTNQDNYVSALYDFEGSDNTELSFKAGDRIQVVSQVNADWLIGKIFGSSGRFPSAFVDQIPPNLPVEDKSSSGASDAHCIAKYDYDVTAPTDLSFKEGDKIVILENVNDEWLRGKCKGEEGMFPKVFVDVITELPPESKAGGKKKLGGAYDELIPKAKALYDFSGQSDSELTFKAGDIIYLLNNVTEEWCNGEIDGNVGQFPLSFVEILIPLP</sequence>
<dbReference type="SMART" id="SM00326">
    <property type="entry name" value="SH3"/>
    <property type="match status" value="6"/>
</dbReference>
<feature type="compositionally biased region" description="Polar residues" evidence="3">
    <location>
        <begin position="409"/>
        <end position="443"/>
    </location>
</feature>